<gene>
    <name evidence="1" type="ORF">CUS_4951</name>
</gene>
<dbReference type="eggNOG" id="ENOG502Z8IC">
    <property type="taxonomic scope" value="Bacteria"/>
</dbReference>
<dbReference type="EMBL" id="ADKM02000012">
    <property type="protein sequence ID" value="EGC04728.1"/>
    <property type="molecule type" value="Genomic_DNA"/>
</dbReference>
<dbReference type="STRING" id="246199.CUS_4951"/>
<protein>
    <submittedName>
        <fullName evidence="1">Conserved domain protein</fullName>
    </submittedName>
</protein>
<dbReference type="InterPro" id="IPR025062">
    <property type="entry name" value="DUF4003"/>
</dbReference>
<name>E9S7M6_RUMAL</name>
<dbReference type="AlphaFoldDB" id="E9S7M6"/>
<proteinExistence type="predicted"/>
<dbReference type="Proteomes" id="UP000004259">
    <property type="component" value="Unassembled WGS sequence"/>
</dbReference>
<reference evidence="1 2" key="1">
    <citation type="submission" date="2011-02" db="EMBL/GenBank/DDBJ databases">
        <authorList>
            <person name="Nelson K.E."/>
            <person name="Sutton G."/>
            <person name="Torralba M."/>
            <person name="Durkin S."/>
            <person name="Harkins D."/>
            <person name="Montgomery R."/>
            <person name="Ziemer C."/>
            <person name="Klaassens E."/>
            <person name="Ocuiv P."/>
            <person name="Morrison M."/>
        </authorList>
    </citation>
    <scope>NUCLEOTIDE SEQUENCE [LARGE SCALE GENOMIC DNA]</scope>
    <source>
        <strain evidence="1 2">8</strain>
    </source>
</reference>
<dbReference type="Pfam" id="PF13170">
    <property type="entry name" value="DUF4003"/>
    <property type="match status" value="1"/>
</dbReference>
<comment type="caution">
    <text evidence="1">The sequence shown here is derived from an EMBL/GenBank/DDBJ whole genome shotgun (WGS) entry which is preliminary data.</text>
</comment>
<evidence type="ECO:0000313" key="2">
    <source>
        <dbReference type="Proteomes" id="UP000004259"/>
    </source>
</evidence>
<organism evidence="1 2">
    <name type="scientific">Ruminococcus albus 8</name>
    <dbReference type="NCBI Taxonomy" id="246199"/>
    <lineage>
        <taxon>Bacteria</taxon>
        <taxon>Bacillati</taxon>
        <taxon>Bacillota</taxon>
        <taxon>Clostridia</taxon>
        <taxon>Eubacteriales</taxon>
        <taxon>Oscillospiraceae</taxon>
        <taxon>Ruminococcus</taxon>
    </lineage>
</organism>
<dbReference type="RefSeq" id="WP_002846899.1">
    <property type="nucleotide sequence ID" value="NZ_ADKM02000012.1"/>
</dbReference>
<evidence type="ECO:0000313" key="1">
    <source>
        <dbReference type="EMBL" id="EGC04728.1"/>
    </source>
</evidence>
<keyword evidence="2" id="KW-1185">Reference proteome</keyword>
<accession>E9S7M6</accession>
<sequence length="328" mass="35456">MNDNIRTICENFITNRDAVKKAFSLESEHMYAASACTLTAAGVTADADSLKACKKALKKGTSVISNLRGMIEQSAAVRLYISGEPEEYLRKTLACYDIIKKELGRSEYTSLLALFMADMTDESGAEQAAVKAKDIYKLMSKDHPFLTGSEDKVMAGFMALTDKDSKTLCDEAENCYKLLKKRFSSSNTLQTCSHVLAMADGSAEEKVARVARLYDLLKESGRKYGKNTELTALTALSISDADEKALVDTICEIDDFLAEQKGYGMLGFTKQSRLMHAAMLTSAAYQHDTALSDAASTATTVAMIAAVEMAMIAVVICTTTTTAAAASN</sequence>
<dbReference type="OrthoDB" id="1778393at2"/>